<evidence type="ECO:0000313" key="1">
    <source>
        <dbReference type="EMBL" id="KAH9752991.1"/>
    </source>
</evidence>
<name>A0ACB8KF44_CITSI</name>
<accession>A0ACB8KF44</accession>
<gene>
    <name evidence="1" type="ORF">KPL71_014919</name>
</gene>
<reference evidence="2" key="1">
    <citation type="journal article" date="2023" name="Hortic. Res.">
        <title>A chromosome-level phased genome enabling allele-level studies in sweet orange: a case study on citrus Huanglongbing tolerance.</title>
        <authorList>
            <person name="Wu B."/>
            <person name="Yu Q."/>
            <person name="Deng Z."/>
            <person name="Duan Y."/>
            <person name="Luo F."/>
            <person name="Gmitter F. Jr."/>
        </authorList>
    </citation>
    <scope>NUCLEOTIDE SEQUENCE [LARGE SCALE GENOMIC DNA]</scope>
    <source>
        <strain evidence="2">cv. Valencia</strain>
    </source>
</reference>
<comment type="caution">
    <text evidence="1">The sequence shown here is derived from an EMBL/GenBank/DDBJ whole genome shotgun (WGS) entry which is preliminary data.</text>
</comment>
<protein>
    <submittedName>
        <fullName evidence="1">Retrovirus-related pol polyprotein from transposon RE1</fullName>
    </submittedName>
</protein>
<proteinExistence type="predicted"/>
<organism evidence="1 2">
    <name type="scientific">Citrus sinensis</name>
    <name type="common">Sweet orange</name>
    <name type="synonym">Citrus aurantium var. sinensis</name>
    <dbReference type="NCBI Taxonomy" id="2711"/>
    <lineage>
        <taxon>Eukaryota</taxon>
        <taxon>Viridiplantae</taxon>
        <taxon>Streptophyta</taxon>
        <taxon>Embryophyta</taxon>
        <taxon>Tracheophyta</taxon>
        <taxon>Spermatophyta</taxon>
        <taxon>Magnoliopsida</taxon>
        <taxon>eudicotyledons</taxon>
        <taxon>Gunneridae</taxon>
        <taxon>Pentapetalae</taxon>
        <taxon>rosids</taxon>
        <taxon>malvids</taxon>
        <taxon>Sapindales</taxon>
        <taxon>Rutaceae</taxon>
        <taxon>Aurantioideae</taxon>
        <taxon>Citrus</taxon>
    </lineage>
</organism>
<keyword evidence="2" id="KW-1185">Reference proteome</keyword>
<dbReference type="EMBL" id="CM039174">
    <property type="protein sequence ID" value="KAH9752991.1"/>
    <property type="molecule type" value="Genomic_DNA"/>
</dbReference>
<dbReference type="Proteomes" id="UP000829398">
    <property type="component" value="Chromosome 5"/>
</dbReference>
<evidence type="ECO:0000313" key="2">
    <source>
        <dbReference type="Proteomes" id="UP000829398"/>
    </source>
</evidence>
<sequence length="465" mass="53084">MITRGKAGIFKPKLCTAVLLYKEPKTIQEALNNERWFQAMKAEYNALISNGTWTLVPRTENHKLIGNKWVFRIKTNTDGSVEKYKARLVAKGFQQIEGVNYFETFSPVVKSATVRVILSLAVMNQWQIRQVDVNNAFLNGDLTEEVYMRQPEGFVDPQRPDSVCKLHKALYGLKQAPRGWFDKLKSSLIQWGFKNSKSDTSLFLRRTKSSIIIILIYVDDILIIGSDCVELEEFIKLFSSTFALKDLGRLSYFLGIEVLYGHDSIYLSQKKYIRDLLAKVDMLECKGTNTPMSSSKDYRLQKSVEGEMGYYIEDPTHYRSIVGGLQYLVLTRPEIAYSIYKLSQYVSSPTLQQLMACKRVLRYLKETQEYGLKFVREGDMKLTAFTDADWGSDLDDRRSVGAYCVYLGNNLISWSSKKQSVVTKSSAESEYRALAAAVSEITWLKSLFLEIGLCCDESQSYGVTM</sequence>